<keyword evidence="2" id="KW-0808">Transferase</keyword>
<dbReference type="InterPro" id="IPR018520">
    <property type="entry name" value="UPP_synth-like_CS"/>
</dbReference>
<evidence type="ECO:0000256" key="2">
    <source>
        <dbReference type="ARBA" id="ARBA00022679"/>
    </source>
</evidence>
<dbReference type="GO" id="GO:0016094">
    <property type="term" value="P:polyprenol biosynthetic process"/>
    <property type="evidence" value="ECO:0007669"/>
    <property type="project" value="TreeGrafter"/>
</dbReference>
<dbReference type="NCBIfam" id="TIGR00055">
    <property type="entry name" value="uppS"/>
    <property type="match status" value="1"/>
</dbReference>
<dbReference type="PROSITE" id="PS01066">
    <property type="entry name" value="UPP_SYNTHASE"/>
    <property type="match status" value="1"/>
</dbReference>
<dbReference type="InterPro" id="IPR036424">
    <property type="entry name" value="UPP_synth-like_sf"/>
</dbReference>
<dbReference type="GO" id="GO:0045547">
    <property type="term" value="F:ditrans,polycis-polyprenyl diphosphate synthase [(2E,6E)-farnesyl diphosphate specific] activity"/>
    <property type="evidence" value="ECO:0007669"/>
    <property type="project" value="TreeGrafter"/>
</dbReference>
<dbReference type="FunFam" id="3.40.1180.10:FF:000001">
    <property type="entry name" value="(2E,6E)-farnesyl-diphosphate-specific ditrans,polycis-undecaprenyl-diphosphate synthase"/>
    <property type="match status" value="1"/>
</dbReference>
<dbReference type="NCBIfam" id="NF011405">
    <property type="entry name" value="PRK14830.1"/>
    <property type="match status" value="1"/>
</dbReference>
<dbReference type="Gene3D" id="3.40.1180.10">
    <property type="entry name" value="Decaprenyl diphosphate synthase-like"/>
    <property type="match status" value="1"/>
</dbReference>
<comment type="cofactor">
    <cofactor evidence="1">
        <name>Mg(2+)</name>
        <dbReference type="ChEBI" id="CHEBI:18420"/>
    </cofactor>
</comment>
<organism evidence="3">
    <name type="scientific">marine metagenome</name>
    <dbReference type="NCBI Taxonomy" id="408172"/>
    <lineage>
        <taxon>unclassified sequences</taxon>
        <taxon>metagenomes</taxon>
        <taxon>ecological metagenomes</taxon>
    </lineage>
</organism>
<accession>A0A382JV45</accession>
<dbReference type="CDD" id="cd00475">
    <property type="entry name" value="Cis_IPPS"/>
    <property type="match status" value="1"/>
</dbReference>
<dbReference type="SUPFAM" id="SSF64005">
    <property type="entry name" value="Undecaprenyl diphosphate synthase"/>
    <property type="match status" value="1"/>
</dbReference>
<dbReference type="HAMAP" id="MF_01139">
    <property type="entry name" value="ISPT"/>
    <property type="match status" value="1"/>
</dbReference>
<dbReference type="EMBL" id="UINC01075840">
    <property type="protein sequence ID" value="SVC14421.1"/>
    <property type="molecule type" value="Genomic_DNA"/>
</dbReference>
<dbReference type="AlphaFoldDB" id="A0A382JV45"/>
<gene>
    <name evidence="3" type="ORF">METZ01_LOCUS267275</name>
</gene>
<dbReference type="PANTHER" id="PTHR10291">
    <property type="entry name" value="DEHYDRODOLICHYL DIPHOSPHATE SYNTHASE FAMILY MEMBER"/>
    <property type="match status" value="1"/>
</dbReference>
<reference evidence="3" key="1">
    <citation type="submission" date="2018-05" db="EMBL/GenBank/DDBJ databases">
        <authorList>
            <person name="Lanie J.A."/>
            <person name="Ng W.-L."/>
            <person name="Kazmierczak K.M."/>
            <person name="Andrzejewski T.M."/>
            <person name="Davidsen T.M."/>
            <person name="Wayne K.J."/>
            <person name="Tettelin H."/>
            <person name="Glass J.I."/>
            <person name="Rusch D."/>
            <person name="Podicherti R."/>
            <person name="Tsui H.-C.T."/>
            <person name="Winkler M.E."/>
        </authorList>
    </citation>
    <scope>NUCLEOTIDE SEQUENCE</scope>
</reference>
<proteinExistence type="inferred from homology"/>
<name>A0A382JV45_9ZZZZ</name>
<dbReference type="Pfam" id="PF01255">
    <property type="entry name" value="Prenyltransf"/>
    <property type="match status" value="1"/>
</dbReference>
<evidence type="ECO:0008006" key="4">
    <source>
        <dbReference type="Google" id="ProtNLM"/>
    </source>
</evidence>
<protein>
    <recommendedName>
        <fullName evidence="4">Isoprenyl transferase</fullName>
    </recommendedName>
</protein>
<sequence length="243" mass="27602">MEVTVGRSVPEPPRHVAIIMDGNGRWALNHALPRTAGHPRGADAVRQTVRACIEIGISYLTLFAFSSENWNRPKDEVQGLMNLLRLYLESEIEELAKSDVRLRVIGCREDLDEEIQKLILSAEKRTLKNTGLHLTVALNYGGRREILLAVRAMVHHIVRGNLKPDCVSEEKFEQCLETYGIPDPDLLIRTSGECRLSNFLLWQCAYSEFVVLDTLWPDFGKADLMSAISEFHRRERRYGGTTV</sequence>
<evidence type="ECO:0000313" key="3">
    <source>
        <dbReference type="EMBL" id="SVC14421.1"/>
    </source>
</evidence>
<dbReference type="PANTHER" id="PTHR10291:SF0">
    <property type="entry name" value="DEHYDRODOLICHYL DIPHOSPHATE SYNTHASE 2"/>
    <property type="match status" value="1"/>
</dbReference>
<evidence type="ECO:0000256" key="1">
    <source>
        <dbReference type="ARBA" id="ARBA00001946"/>
    </source>
</evidence>
<dbReference type="InterPro" id="IPR001441">
    <property type="entry name" value="UPP_synth-like"/>
</dbReference>